<sequence length="1870" mass="211615">MNNIRIGLHPGFLSCPLINNTILSGRVKRMPAVNYMTQMAVGSKAFYKDLYNRNIQIIQTPLDTHHSQTVAHLLQQRELLDYQLQKTVALANYIQAIMAFSQHLPVLQEQLQYQKQYSAPSNFDLLYKVSSGSQPISLYQNFEALPRNVASELPSHLNQLSQSLSSATPKFQPLLPFTNRHEKHLQHDLMLNGQYLAFNGYPPPRVSETPPIAYPLTDITRMAATNRGGNLNFSAYTPDQLADKKAGSGFYFVPLNNHITFCDNPVSRSDNEQCFLNYYHSFQHPQPLNINSLQGRSQNNLRPKQKSSSKNLYSSIQHPHINSMANGLHSNPKTNSINTTKDVEKHFVSKTHKENHSSHQENKIKYKKHDIKKSLKLTPPISDEQIEDPRLKLIATESIDKQKQTPSFITQNVHTGDHTTINGYAADTYLRDNASQNNVVKEQAKKQTPDQKKIHIKQAGMGKSKKTNSDQNETKNNDEKGKVAKALLKNDEITNNIFKENTEKEKIEKAHPEKDKTEKDKAAQALTEKTQIHKNKTSKVEKKEEKIEKQTIKMKEVETEKPVSAQVTHEKDKPKQAAKEITEKDNAGKVEKKKASNEAKEKIEKDNAEKLETEKDAKEAKGKTEKDEAEKVETEKAAEVEKEKIEEDKSEKVETEKAAEIEKEKIEKDKAEKVETEKAAEVEAEKAAKVETEKAAKKEKEKIEKAGKAKAKVAHKKALGLDHIDLFKNKKHQILNLKREIQHLTAQMQAKGLNCTGMDTDASSKNEYDIIQNLESIKLRAQAALYSDTAPKNIIDEKTKTKTDIQETHNLAIPKMEQVKEPEAKIQQNAEVENTDSDLSTKERIQKNYIQGIKKWEQLLEKFSIKELIDKDIISTDLRNINTDGASFLDKYIAGNHKTKELNAFLKYCAPAEARVIDQMKRDTKNIEKIAQDNDYAYALTGYHKIIDFMAKEILWAKDRKHTPGNQPITLSEDSQSDQNHIFPGYKVTSELIQEKDTRTDIERNKEVEKVETMLRYIMNLVQPSLGKCALQTASTFQDVIAYIGLTKLQGEESASNSADLRLGLNSAFTVLKREILKECIYNSLMGEEGADEKDALNEAVLIEWCLLNTYSKELGLVGYSNLEDGENTDNMITKQLEQKIITAFNNRIAEQPLLQIFMDSGNDTLTSGLTTKLTHIGYHESGLIANIYNDEINTDELTKYLGNVFDDDGTISPSAMCYILQKHGILKLNVDNNKVSKEDINKEKLISWDVLNKKAQVHALIQASDKKQADIRNERLQKTNIPIEKLNGKQLASIKDTLVIELSCADTVLGQKNGPVSAIEFPAGEEDMVVILSDNEKDMTVLANRNGDYIELREGEMIQGISGAYFLYTGDGSYKRYPKEDRPILVDGKYLHIDEKDGEAHIEINNKHFIACIDGRVKELVNDEFITGFFNTTYYLKNNTVSQIPTVKHEALAISIDRIKGIVTPSGARDVLTKFFNSTSGIELFQYNACYIDKAKTLDFITCYKKAIKLEKKEEKEIKTEQLKKKNDRLLAIDKIKDFVASLDNNDPKLNEKCRCAIQLLGRVRERSLVKQRKIAYCGGFAILQEAWGANPLKMVGIAIDLLNKGKAAVNTMVEGHVKTLKLPDSFNWNDYTESYVDSLMMAPLYYLGESSSTHFEDAMNATFLGVPVKVSTYLKSTEHNLDEEKRQERFLQDLVLASSGKGSICATARGTFSAFLAKLPTDFKRKNMSEPINIDTGLDTFNSTNTIGHAVVIDKLSVGDGENNKFVELKLHTWGSMHHIKMRVDTFFKNFKPFEFFIANMADDKELEFFKTHEDPTLSYTGKSSKIGVVKLLNGQEYHLNAGEKVLIDKIIYSYEGGKKWDIHPAPR</sequence>
<feature type="compositionally biased region" description="Basic and acidic residues" evidence="1">
    <location>
        <begin position="442"/>
        <end position="453"/>
    </location>
</feature>
<feature type="region of interest" description="Disordered" evidence="1">
    <location>
        <begin position="499"/>
        <end position="658"/>
    </location>
</feature>
<evidence type="ECO:0000313" key="2">
    <source>
        <dbReference type="EMBL" id="MDP0588060.1"/>
    </source>
</evidence>
<organism evidence="2 3">
    <name type="scientific">Candidatus Endonucleibacter bathymodioli</name>
    <dbReference type="NCBI Taxonomy" id="539814"/>
    <lineage>
        <taxon>Bacteria</taxon>
        <taxon>Pseudomonadati</taxon>
        <taxon>Pseudomonadota</taxon>
        <taxon>Gammaproteobacteria</taxon>
        <taxon>Oceanospirillales</taxon>
        <taxon>Endozoicomonadaceae</taxon>
        <taxon>Candidatus Endonucleibacter</taxon>
    </lineage>
</organism>
<proteinExistence type="predicted"/>
<name>A0AA90SRY0_9GAMM</name>
<reference evidence="2 3" key="1">
    <citation type="journal article" date="2023" name="bioRxiv">
        <title>An intranuclear bacterial parasite of deep-sea mussels expresses apoptosis inhibitors acquired from its host.</title>
        <authorList>
            <person name="Gonzalez Porras M.A."/>
            <person name="Assie A."/>
            <person name="Tietjen M."/>
            <person name="Violette M."/>
            <person name="Kleiner M."/>
            <person name="Gruber-Vodicka H."/>
            <person name="Dubilier N."/>
            <person name="Leisch N."/>
        </authorList>
    </citation>
    <scope>NUCLEOTIDE SEQUENCE [LARGE SCALE GENOMIC DNA]</scope>
    <source>
        <strain evidence="2">IAP13</strain>
    </source>
</reference>
<evidence type="ECO:0000313" key="3">
    <source>
        <dbReference type="Proteomes" id="UP001178148"/>
    </source>
</evidence>
<comment type="caution">
    <text evidence="2">The sequence shown here is derived from an EMBL/GenBank/DDBJ whole genome shotgun (WGS) entry which is preliminary data.</text>
</comment>
<keyword evidence="3" id="KW-1185">Reference proteome</keyword>
<feature type="compositionally biased region" description="Basic and acidic residues" evidence="1">
    <location>
        <begin position="500"/>
        <end position="522"/>
    </location>
</feature>
<accession>A0AA90SRY0</accession>
<dbReference type="Proteomes" id="UP001178148">
    <property type="component" value="Unassembled WGS sequence"/>
</dbReference>
<dbReference type="EMBL" id="JASXSV010000002">
    <property type="protein sequence ID" value="MDP0588060.1"/>
    <property type="molecule type" value="Genomic_DNA"/>
</dbReference>
<feature type="compositionally biased region" description="Basic and acidic residues" evidence="1">
    <location>
        <begin position="538"/>
        <end position="561"/>
    </location>
</feature>
<feature type="region of interest" description="Disordered" evidence="1">
    <location>
        <begin position="289"/>
        <end position="312"/>
    </location>
</feature>
<feature type="region of interest" description="Disordered" evidence="1">
    <location>
        <begin position="348"/>
        <end position="367"/>
    </location>
</feature>
<evidence type="ECO:0000256" key="1">
    <source>
        <dbReference type="SAM" id="MobiDB-lite"/>
    </source>
</evidence>
<feature type="compositionally biased region" description="Basic and acidic residues" evidence="1">
    <location>
        <begin position="472"/>
        <end position="482"/>
    </location>
</feature>
<feature type="compositionally biased region" description="Basic and acidic residues" evidence="1">
    <location>
        <begin position="348"/>
        <end position="364"/>
    </location>
</feature>
<feature type="compositionally biased region" description="Basic and acidic residues" evidence="1">
    <location>
        <begin position="568"/>
        <end position="658"/>
    </location>
</feature>
<feature type="region of interest" description="Disordered" evidence="1">
    <location>
        <begin position="438"/>
        <end position="482"/>
    </location>
</feature>
<gene>
    <name evidence="2" type="ORF">QS748_02175</name>
</gene>
<protein>
    <submittedName>
        <fullName evidence="2">Uncharacterized protein</fullName>
    </submittedName>
</protein>